<comment type="similarity">
    <text evidence="7">Belongs to the binding-protein-dependent transport system permease family.</text>
</comment>
<dbReference type="STRING" id="113562.SAMN04489716_3482"/>
<dbReference type="Gene3D" id="1.10.3720.10">
    <property type="entry name" value="MetI-like"/>
    <property type="match status" value="1"/>
</dbReference>
<dbReference type="CDD" id="cd06261">
    <property type="entry name" value="TM_PBP2"/>
    <property type="match status" value="1"/>
</dbReference>
<dbReference type="Pfam" id="PF12911">
    <property type="entry name" value="OppC_N"/>
    <property type="match status" value="1"/>
</dbReference>
<feature type="transmembrane region" description="Helical" evidence="7">
    <location>
        <begin position="214"/>
        <end position="239"/>
    </location>
</feature>
<evidence type="ECO:0000259" key="8">
    <source>
        <dbReference type="PROSITE" id="PS50928"/>
    </source>
</evidence>
<comment type="subcellular location">
    <subcellularLocation>
        <location evidence="1 7">Cell membrane</location>
        <topology evidence="1 7">Multi-pass membrane protein</topology>
    </subcellularLocation>
</comment>
<evidence type="ECO:0000256" key="4">
    <source>
        <dbReference type="ARBA" id="ARBA00022692"/>
    </source>
</evidence>
<evidence type="ECO:0000313" key="10">
    <source>
        <dbReference type="Proteomes" id="UP000198688"/>
    </source>
</evidence>
<evidence type="ECO:0000256" key="1">
    <source>
        <dbReference type="ARBA" id="ARBA00004651"/>
    </source>
</evidence>
<gene>
    <name evidence="9" type="ORF">SAMN04489716_3482</name>
</gene>
<sequence>MTTVAAPPRKAPSRFREIATRTWANPSGKLALSMLALLVLAAVFAPLLAGQDPAVQKLSATNDPPSWLGGIGGHPLGADNLGRDVLSRILHGLRLSLAVGALTATAGAVLGLALGLLAGYYERSVGAVLLRLADIQFSIPFVAVGIALAAVLGPGIGRLMVVLALWGWPIYARTIVTTVAQTCRLDYVTAARTMGAHPFGLLLRHVAPNILGQVIVLWSTTAGALVLAESSLSLLGLGVQPPGFSLGSMLADAPTSLRLSWWATVFPGVALLLIVLAFNMLGDAVRDALEPGTHRAPHDPDLT</sequence>
<keyword evidence="2 7" id="KW-0813">Transport</keyword>
<dbReference type="OrthoDB" id="9812701at2"/>
<feature type="transmembrane region" description="Helical" evidence="7">
    <location>
        <begin position="259"/>
        <end position="281"/>
    </location>
</feature>
<dbReference type="GO" id="GO:0005886">
    <property type="term" value="C:plasma membrane"/>
    <property type="evidence" value="ECO:0007669"/>
    <property type="project" value="UniProtKB-SubCell"/>
</dbReference>
<feature type="domain" description="ABC transmembrane type-1" evidence="8">
    <location>
        <begin position="93"/>
        <end position="282"/>
    </location>
</feature>
<evidence type="ECO:0000256" key="2">
    <source>
        <dbReference type="ARBA" id="ARBA00022448"/>
    </source>
</evidence>
<dbReference type="GO" id="GO:0055085">
    <property type="term" value="P:transmembrane transport"/>
    <property type="evidence" value="ECO:0007669"/>
    <property type="project" value="InterPro"/>
</dbReference>
<evidence type="ECO:0000256" key="5">
    <source>
        <dbReference type="ARBA" id="ARBA00022989"/>
    </source>
</evidence>
<keyword evidence="4 7" id="KW-0812">Transmembrane</keyword>
<protein>
    <submittedName>
        <fullName evidence="9">Peptide/nickel transport system permease protein</fullName>
    </submittedName>
</protein>
<feature type="transmembrane region" description="Helical" evidence="7">
    <location>
        <begin position="30"/>
        <end position="49"/>
    </location>
</feature>
<keyword evidence="6 7" id="KW-0472">Membrane</keyword>
<evidence type="ECO:0000256" key="7">
    <source>
        <dbReference type="RuleBase" id="RU363032"/>
    </source>
</evidence>
<organism evidence="9 10">
    <name type="scientific">Actinoplanes derwentensis</name>
    <dbReference type="NCBI Taxonomy" id="113562"/>
    <lineage>
        <taxon>Bacteria</taxon>
        <taxon>Bacillati</taxon>
        <taxon>Actinomycetota</taxon>
        <taxon>Actinomycetes</taxon>
        <taxon>Micromonosporales</taxon>
        <taxon>Micromonosporaceae</taxon>
        <taxon>Actinoplanes</taxon>
    </lineage>
</organism>
<dbReference type="InterPro" id="IPR050366">
    <property type="entry name" value="BP-dependent_transpt_permease"/>
</dbReference>
<reference evidence="9 10" key="1">
    <citation type="submission" date="2016-10" db="EMBL/GenBank/DDBJ databases">
        <authorList>
            <person name="de Groot N.N."/>
        </authorList>
    </citation>
    <scope>NUCLEOTIDE SEQUENCE [LARGE SCALE GENOMIC DNA]</scope>
    <source>
        <strain evidence="9 10">DSM 43941</strain>
    </source>
</reference>
<feature type="transmembrane region" description="Helical" evidence="7">
    <location>
        <begin position="97"/>
        <end position="121"/>
    </location>
</feature>
<dbReference type="InterPro" id="IPR025966">
    <property type="entry name" value="OppC_N"/>
</dbReference>
<dbReference type="PANTHER" id="PTHR43386:SF1">
    <property type="entry name" value="D,D-DIPEPTIDE TRANSPORT SYSTEM PERMEASE PROTEIN DDPC-RELATED"/>
    <property type="match status" value="1"/>
</dbReference>
<proteinExistence type="inferred from homology"/>
<dbReference type="InterPro" id="IPR000515">
    <property type="entry name" value="MetI-like"/>
</dbReference>
<evidence type="ECO:0000256" key="3">
    <source>
        <dbReference type="ARBA" id="ARBA00022475"/>
    </source>
</evidence>
<dbReference type="InterPro" id="IPR035906">
    <property type="entry name" value="MetI-like_sf"/>
</dbReference>
<keyword evidence="5 7" id="KW-1133">Transmembrane helix</keyword>
<dbReference type="RefSeq" id="WP_157751648.1">
    <property type="nucleotide sequence ID" value="NZ_BOMJ01000010.1"/>
</dbReference>
<feature type="transmembrane region" description="Helical" evidence="7">
    <location>
        <begin position="141"/>
        <end position="166"/>
    </location>
</feature>
<evidence type="ECO:0000256" key="6">
    <source>
        <dbReference type="ARBA" id="ARBA00023136"/>
    </source>
</evidence>
<dbReference type="AlphaFoldDB" id="A0A1H1ZTX0"/>
<dbReference type="Pfam" id="PF00528">
    <property type="entry name" value="BPD_transp_1"/>
    <property type="match status" value="1"/>
</dbReference>
<name>A0A1H1ZTX0_9ACTN</name>
<dbReference type="PANTHER" id="PTHR43386">
    <property type="entry name" value="OLIGOPEPTIDE TRANSPORT SYSTEM PERMEASE PROTEIN APPC"/>
    <property type="match status" value="1"/>
</dbReference>
<keyword evidence="3" id="KW-1003">Cell membrane</keyword>
<evidence type="ECO:0000313" key="9">
    <source>
        <dbReference type="EMBL" id="SDT36842.1"/>
    </source>
</evidence>
<dbReference type="PROSITE" id="PS50928">
    <property type="entry name" value="ABC_TM1"/>
    <property type="match status" value="1"/>
</dbReference>
<dbReference type="Proteomes" id="UP000198688">
    <property type="component" value="Chromosome I"/>
</dbReference>
<accession>A0A1H1ZTX0</accession>
<keyword evidence="10" id="KW-1185">Reference proteome</keyword>
<dbReference type="SUPFAM" id="SSF161098">
    <property type="entry name" value="MetI-like"/>
    <property type="match status" value="1"/>
</dbReference>
<dbReference type="EMBL" id="LT629758">
    <property type="protein sequence ID" value="SDT36842.1"/>
    <property type="molecule type" value="Genomic_DNA"/>
</dbReference>